<dbReference type="Proteomes" id="UP000664761">
    <property type="component" value="Unassembled WGS sequence"/>
</dbReference>
<gene>
    <name evidence="4" type="primary">paaX</name>
    <name evidence="4" type="ORF">J0X12_13055</name>
</gene>
<evidence type="ECO:0000313" key="4">
    <source>
        <dbReference type="EMBL" id="MBO0334550.1"/>
    </source>
</evidence>
<dbReference type="InterPro" id="IPR012906">
    <property type="entry name" value="PaaX-like_N"/>
</dbReference>
<proteinExistence type="predicted"/>
<dbReference type="EMBL" id="JAFLNC010000004">
    <property type="protein sequence ID" value="MBO0334550.1"/>
    <property type="molecule type" value="Genomic_DNA"/>
</dbReference>
<dbReference type="PANTHER" id="PTHR30319:SF1">
    <property type="entry name" value="TRANSCRIPTIONAL REPRESSOR PAAX"/>
    <property type="match status" value="1"/>
</dbReference>
<dbReference type="Pfam" id="PF07848">
    <property type="entry name" value="PaaX"/>
    <property type="match status" value="1"/>
</dbReference>
<comment type="caution">
    <text evidence="4">The sequence shown here is derived from an EMBL/GenBank/DDBJ whole genome shotgun (WGS) entry which is preliminary data.</text>
</comment>
<dbReference type="PIRSF" id="PIRSF020623">
    <property type="entry name" value="PaaX"/>
    <property type="match status" value="1"/>
</dbReference>
<reference evidence="4 5" key="1">
    <citation type="submission" date="2021-03" db="EMBL/GenBank/DDBJ databases">
        <title>Sneathiella sp. CAU 1612 isolated from Kang Won-do.</title>
        <authorList>
            <person name="Kim W."/>
        </authorList>
    </citation>
    <scope>NUCLEOTIDE SEQUENCE [LARGE SCALE GENOMIC DNA]</scope>
    <source>
        <strain evidence="4 5">CAU 1612</strain>
    </source>
</reference>
<sequence>MTKARPADTLITPLLKKLDLKAKSLLVTVWGDAVSPHGGTVWLGSLITLVDSLGLNERVVRTAVFRLQKEGMLASSQVGRRSFYRLTETGSHRFAEATRRIYAAGDIAWDGNWLFLFALRRDLAEKNRRKLETELGWLGFGTLGGGVYAHPTASAASVDSLLTDLGLTGKVTALSATGVGATPYNAPEILVQKGWNLKDLEADYARFIGHFSAFADLAQTGAPLDEKKCFIIRSLLVHDYRRVLLRDPMLPAELLPPGWNGNQARELFRTIYHLVWEGAEAYLMTILENETGRLPPASEEFYRRFGGLKKR</sequence>
<dbReference type="Pfam" id="PF20803">
    <property type="entry name" value="PaaX_M"/>
    <property type="match status" value="1"/>
</dbReference>
<dbReference type="Pfam" id="PF08223">
    <property type="entry name" value="PaaX_C"/>
    <property type="match status" value="1"/>
</dbReference>
<dbReference type="InterPro" id="IPR011965">
    <property type="entry name" value="PaaX_trns_reg"/>
</dbReference>
<dbReference type="Gene3D" id="1.10.10.10">
    <property type="entry name" value="Winged helix-like DNA-binding domain superfamily/Winged helix DNA-binding domain"/>
    <property type="match status" value="1"/>
</dbReference>
<evidence type="ECO:0000259" key="1">
    <source>
        <dbReference type="Pfam" id="PF07848"/>
    </source>
</evidence>
<feature type="domain" description="Transcriptional repressor PaaX-like C-terminal" evidence="2">
    <location>
        <begin position="195"/>
        <end position="284"/>
    </location>
</feature>
<dbReference type="InterPro" id="IPR013225">
    <property type="entry name" value="PaaX_C"/>
</dbReference>
<dbReference type="RefSeq" id="WP_207046484.1">
    <property type="nucleotide sequence ID" value="NZ_JAFLNC010000004.1"/>
</dbReference>
<dbReference type="NCBIfam" id="TIGR02277">
    <property type="entry name" value="PaaX_trns_reg"/>
    <property type="match status" value="1"/>
</dbReference>
<evidence type="ECO:0000313" key="5">
    <source>
        <dbReference type="Proteomes" id="UP000664761"/>
    </source>
</evidence>
<evidence type="ECO:0000259" key="3">
    <source>
        <dbReference type="Pfam" id="PF20803"/>
    </source>
</evidence>
<dbReference type="InterPro" id="IPR036390">
    <property type="entry name" value="WH_DNA-bd_sf"/>
</dbReference>
<evidence type="ECO:0000259" key="2">
    <source>
        <dbReference type="Pfam" id="PF08223"/>
    </source>
</evidence>
<dbReference type="InterPro" id="IPR036388">
    <property type="entry name" value="WH-like_DNA-bd_sf"/>
</dbReference>
<name>A0ABS3F7P8_9PROT</name>
<dbReference type="SUPFAM" id="SSF46785">
    <property type="entry name" value="Winged helix' DNA-binding domain"/>
    <property type="match status" value="1"/>
</dbReference>
<feature type="domain" description="Transcriptional repressor PaaX-like N-terminal" evidence="1">
    <location>
        <begin position="21"/>
        <end position="90"/>
    </location>
</feature>
<organism evidence="4 5">
    <name type="scientific">Sneathiella sedimenti</name>
    <dbReference type="NCBI Taxonomy" id="2816034"/>
    <lineage>
        <taxon>Bacteria</taxon>
        <taxon>Pseudomonadati</taxon>
        <taxon>Pseudomonadota</taxon>
        <taxon>Alphaproteobacteria</taxon>
        <taxon>Sneathiellales</taxon>
        <taxon>Sneathiellaceae</taxon>
        <taxon>Sneathiella</taxon>
    </lineage>
</organism>
<dbReference type="Gene3D" id="3.30.70.2650">
    <property type="match status" value="1"/>
</dbReference>
<accession>A0ABS3F7P8</accession>
<dbReference type="Gene3D" id="1.20.58.1460">
    <property type="match status" value="1"/>
</dbReference>
<protein>
    <submittedName>
        <fullName evidence="4">Phenylacetic acid degradation operon negative regulatory protein PaaX</fullName>
    </submittedName>
</protein>
<keyword evidence="5" id="KW-1185">Reference proteome</keyword>
<feature type="domain" description="Transcriptional repressor PaaX-like central Cas2-like" evidence="3">
    <location>
        <begin position="108"/>
        <end position="181"/>
    </location>
</feature>
<dbReference type="PANTHER" id="PTHR30319">
    <property type="entry name" value="PHENYLACETIC ACID REGULATOR-RELATED TRANSCRIPTIONAL REPRESSOR"/>
    <property type="match status" value="1"/>
</dbReference>
<dbReference type="InterPro" id="IPR048846">
    <property type="entry name" value="PaaX-like_central"/>
</dbReference>